<gene>
    <name evidence="3" type="ORF">M0H32_03175</name>
</gene>
<keyword evidence="1" id="KW-0443">Lipid metabolism</keyword>
<name>A0ABT0GP08_9HYPH</name>
<evidence type="ECO:0000313" key="4">
    <source>
        <dbReference type="Proteomes" id="UP001431221"/>
    </source>
</evidence>
<organism evidence="3 4">
    <name type="scientific">Roseibium sediminicola</name>
    <dbReference type="NCBI Taxonomy" id="2933272"/>
    <lineage>
        <taxon>Bacteria</taxon>
        <taxon>Pseudomonadati</taxon>
        <taxon>Pseudomonadota</taxon>
        <taxon>Alphaproteobacteria</taxon>
        <taxon>Hyphomicrobiales</taxon>
        <taxon>Stappiaceae</taxon>
        <taxon>Roseibium</taxon>
    </lineage>
</organism>
<evidence type="ECO:0000313" key="3">
    <source>
        <dbReference type="EMBL" id="MCK7611153.1"/>
    </source>
</evidence>
<comment type="caution">
    <text evidence="3">The sequence shown here is derived from an EMBL/GenBank/DDBJ whole genome shotgun (WGS) entry which is preliminary data.</text>
</comment>
<accession>A0ABT0GP08</accession>
<feature type="domain" description="PNPLA" evidence="2">
    <location>
        <begin position="5"/>
        <end position="226"/>
    </location>
</feature>
<evidence type="ECO:0000256" key="1">
    <source>
        <dbReference type="ARBA" id="ARBA00023098"/>
    </source>
</evidence>
<dbReference type="RefSeq" id="WP_248150608.1">
    <property type="nucleotide sequence ID" value="NZ_JALNMJ010000002.1"/>
</dbReference>
<keyword evidence="4" id="KW-1185">Reference proteome</keyword>
<protein>
    <submittedName>
        <fullName evidence="3">Patatin-like phospholipase family protein</fullName>
    </submittedName>
</protein>
<sequence length="470" mass="52249">MPIGLVLGGGAPHLPLMSGALLALEEAGLDFEVMSTTGAGMLAGLLYVSPKRLGPGESLSEARRRAFRATSTMGIEDLIYQFMPINFKVFQKPGPVAEALAPAFNLFFQAPRDTREQRLVSDWMALMSATMIPSSLTPWSKGLCQPPSWIEGLVDFDAFLDNLGEAKFRLGSYCIEDRADVSFDREALSLDHCKAALAMPFIYEPYKLPDGQGGEKTYLEGSAFDPLQLNPENVMVDGNIDTIIFFDILGHRKLVDEPRDLTDAWVQSIIAPLTRLAENSLSQFKARRAQHAQQRFLTALEEAAELAETDAGAFKDKRDLIRAERELYELADLLGSADVDLAVFRDKMAAYLRDHDDQKLKTLTGLVDKDYGAFVRQREAYLKERELAAGVPSTCAATHSRRSELLRMPFRRHIPDNHWPKILDWSHSNLSFLFEVGYETGLAFLDHHRERLEGSLGRPLAGTAGQAAAE</sequence>
<dbReference type="InterPro" id="IPR002641">
    <property type="entry name" value="PNPLA_dom"/>
</dbReference>
<dbReference type="InterPro" id="IPR016035">
    <property type="entry name" value="Acyl_Trfase/lysoPLipase"/>
</dbReference>
<reference evidence="3" key="1">
    <citation type="submission" date="2022-04" db="EMBL/GenBank/DDBJ databases">
        <title>Roseibium sp. CAU 1639 isolated from mud.</title>
        <authorList>
            <person name="Kim W."/>
        </authorList>
    </citation>
    <scope>NUCLEOTIDE SEQUENCE</scope>
    <source>
        <strain evidence="3">CAU 1639</strain>
    </source>
</reference>
<evidence type="ECO:0000259" key="2">
    <source>
        <dbReference type="Pfam" id="PF01734"/>
    </source>
</evidence>
<dbReference type="SUPFAM" id="SSF52151">
    <property type="entry name" value="FabD/lysophospholipase-like"/>
    <property type="match status" value="1"/>
</dbReference>
<dbReference type="Proteomes" id="UP001431221">
    <property type="component" value="Unassembled WGS sequence"/>
</dbReference>
<dbReference type="Pfam" id="PF01734">
    <property type="entry name" value="Patatin"/>
    <property type="match status" value="1"/>
</dbReference>
<dbReference type="EMBL" id="JALNMJ010000002">
    <property type="protein sequence ID" value="MCK7611153.1"/>
    <property type="molecule type" value="Genomic_DNA"/>
</dbReference>
<proteinExistence type="predicted"/>